<protein>
    <recommendedName>
        <fullName evidence="4">DUF4238 domain-containing protein</fullName>
    </recommendedName>
</protein>
<proteinExistence type="predicted"/>
<feature type="non-terminal residue" evidence="2">
    <location>
        <position position="756"/>
    </location>
</feature>
<dbReference type="InterPro" id="IPR025332">
    <property type="entry name" value="DUF4238"/>
</dbReference>
<name>D8Q4Q0_SCHCM</name>
<feature type="region of interest" description="Disordered" evidence="1">
    <location>
        <begin position="1"/>
        <end position="21"/>
    </location>
</feature>
<accession>D8Q4Q0</accession>
<dbReference type="KEGG" id="scm:SCHCO_02667966"/>
<dbReference type="Proteomes" id="UP000007431">
    <property type="component" value="Unassembled WGS sequence"/>
</dbReference>
<evidence type="ECO:0000256" key="1">
    <source>
        <dbReference type="SAM" id="MobiDB-lite"/>
    </source>
</evidence>
<keyword evidence="3" id="KW-1185">Reference proteome</keyword>
<dbReference type="Pfam" id="PF14022">
    <property type="entry name" value="DUF4238"/>
    <property type="match status" value="1"/>
</dbReference>
<dbReference type="GeneID" id="9596264"/>
<evidence type="ECO:0000313" key="3">
    <source>
        <dbReference type="Proteomes" id="UP000007431"/>
    </source>
</evidence>
<reference evidence="2 3" key="1">
    <citation type="journal article" date="2010" name="Nat. Biotechnol.">
        <title>Genome sequence of the model mushroom Schizophyllum commune.</title>
        <authorList>
            <person name="Ohm R.A."/>
            <person name="de Jong J.F."/>
            <person name="Lugones L.G."/>
            <person name="Aerts A."/>
            <person name="Kothe E."/>
            <person name="Stajich J.E."/>
            <person name="de Vries R.P."/>
            <person name="Record E."/>
            <person name="Levasseur A."/>
            <person name="Baker S.E."/>
            <person name="Bartholomew K.A."/>
            <person name="Coutinho P.M."/>
            <person name="Erdmann S."/>
            <person name="Fowler T.J."/>
            <person name="Gathman A.C."/>
            <person name="Lombard V."/>
            <person name="Henrissat B."/>
            <person name="Knabe N."/>
            <person name="Kuees U."/>
            <person name="Lilly W.W."/>
            <person name="Lindquist E."/>
            <person name="Lucas S."/>
            <person name="Magnuson J.K."/>
            <person name="Piumi F."/>
            <person name="Raudaskoski M."/>
            <person name="Salamov A."/>
            <person name="Schmutz J."/>
            <person name="Schwarze F.W.M.R."/>
            <person name="vanKuyk P.A."/>
            <person name="Horton J.S."/>
            <person name="Grigoriev I.V."/>
            <person name="Woesten H.A.B."/>
        </authorList>
    </citation>
    <scope>NUCLEOTIDE SEQUENCE [LARGE SCALE GENOMIC DNA]</scope>
    <source>
        <strain evidence="3">H4-8 / FGSC 9210</strain>
    </source>
</reference>
<dbReference type="HOGENOM" id="CLU_368473_0_0_1"/>
<dbReference type="eggNOG" id="ENOG502S5TP">
    <property type="taxonomic scope" value="Eukaryota"/>
</dbReference>
<dbReference type="InParanoid" id="D8Q4Q0"/>
<evidence type="ECO:0000313" key="2">
    <source>
        <dbReference type="EMBL" id="EFI97275.1"/>
    </source>
</evidence>
<dbReference type="AlphaFoldDB" id="D8Q4Q0"/>
<organism evidence="3">
    <name type="scientific">Schizophyllum commune (strain H4-8 / FGSC 9210)</name>
    <name type="common">Split gill fungus</name>
    <dbReference type="NCBI Taxonomy" id="578458"/>
    <lineage>
        <taxon>Eukaryota</taxon>
        <taxon>Fungi</taxon>
        <taxon>Dikarya</taxon>
        <taxon>Basidiomycota</taxon>
        <taxon>Agaricomycotina</taxon>
        <taxon>Agaricomycetes</taxon>
        <taxon>Agaricomycetidae</taxon>
        <taxon>Agaricales</taxon>
        <taxon>Schizophyllaceae</taxon>
        <taxon>Schizophyllum</taxon>
    </lineage>
</organism>
<evidence type="ECO:0008006" key="4">
    <source>
        <dbReference type="Google" id="ProtNLM"/>
    </source>
</evidence>
<dbReference type="EMBL" id="GL377306">
    <property type="protein sequence ID" value="EFI97275.1"/>
    <property type="molecule type" value="Genomic_DNA"/>
</dbReference>
<dbReference type="OrthoDB" id="5340163at2759"/>
<sequence>MSRKKSHNKASSAKAPAPKPARDQYHHIIPRFILRRYQVGPALSNVERNKAFQRDGFIPEYVLFFDIATNTLDTRLLGEVYGAKNLYRDISNADDVNHIETKLAQLEQRAATSIADIHKSIPSGKFTLTRAELENLRKFLFVMHIRNVQCSQNYFNKELNPGSDRFIEAWGKKHGAHTPVDMWIQFIRYLVDTPHGQILLDGGELTMKGLPDVETLHAHENAQAVAYEQQANWYYLGVWEAASTDEFVLTSSSFGLWEGFLIPERQCYVHRLYILSPRLVVVLRLCQLRPESPDRASVRSMCRSDLVDLPLAPAESTYTGPPLRFTDENDMQEYLRSKAFSDYKMSPAGQRDTYAFKFNKLTPEQTLAVNRTILENTRADGSLTFASKSLMARTLQLYLRGVRCWDEHRDSYKVLLECLVQRPRHNPCQSLDDGPLQDLMTVILQADTDISGRRSWYACGAAVVGMPRLVGEQAPSDMAFAVAYGAYVLFIIFHLYSNAPPQEVYASDLMPVARPMNLTCEESTRLIHAARPLLRAAVPSCACTAESTDAERVLEAAVIVSVLDAAVVDLRLRLSLRERAPALAEYLYVGPGSPLLPHDVERIEKDLRNFARGAIHGRITSRNWYERARTLHTYFLVLEDSVPGRSFRAPLSQIIARLQRVLRQLSPGFVPPRHVRPKGRVADDDADALLGFLSALAETIGARIDQHDMSAAKRIQYDATLYGLLDWIVKHRYDFFEAAVEESLYGRPASTFVDYY</sequence>
<dbReference type="RefSeq" id="XP_003032178.1">
    <property type="nucleotide sequence ID" value="XM_003032132.1"/>
</dbReference>
<dbReference type="VEuPathDB" id="FungiDB:SCHCODRAFT_02667966"/>
<gene>
    <name evidence="2" type="ORF">SCHCODRAFT_108958</name>
</gene>